<dbReference type="RefSeq" id="WP_138186954.1">
    <property type="nucleotide sequence ID" value="NZ_LS992241.1"/>
</dbReference>
<dbReference type="PANTHER" id="PTHR35789:SF1">
    <property type="entry name" value="SPORE GERMINATION PROTEIN B3"/>
    <property type="match status" value="1"/>
</dbReference>
<proteinExistence type="inferred from homology"/>
<protein>
    <submittedName>
        <fullName evidence="10">Germination protein, Ger(X)C family</fullName>
    </submittedName>
</protein>
<dbReference type="InterPro" id="IPR046953">
    <property type="entry name" value="Spore_GerAC-like_C"/>
</dbReference>
<evidence type="ECO:0000256" key="5">
    <source>
        <dbReference type="ARBA" id="ARBA00023136"/>
    </source>
</evidence>
<dbReference type="Gene3D" id="3.30.300.210">
    <property type="entry name" value="Nutrient germinant receptor protein C, domain 3"/>
    <property type="match status" value="1"/>
</dbReference>
<dbReference type="InterPro" id="IPR038501">
    <property type="entry name" value="Spore_GerAC_C_sf"/>
</dbReference>
<dbReference type="Pfam" id="PF25198">
    <property type="entry name" value="Spore_GerAC_N"/>
    <property type="match status" value="1"/>
</dbReference>
<evidence type="ECO:0000259" key="8">
    <source>
        <dbReference type="Pfam" id="PF05504"/>
    </source>
</evidence>
<keyword evidence="4" id="KW-0732">Signal</keyword>
<organism evidence="10 11">
    <name type="scientific">Paenibacillus alvei</name>
    <name type="common">Bacillus alvei</name>
    <dbReference type="NCBI Taxonomy" id="44250"/>
    <lineage>
        <taxon>Bacteria</taxon>
        <taxon>Bacillati</taxon>
        <taxon>Bacillota</taxon>
        <taxon>Bacilli</taxon>
        <taxon>Bacillales</taxon>
        <taxon>Paenibacillaceae</taxon>
        <taxon>Paenibacillus</taxon>
    </lineage>
</organism>
<dbReference type="AlphaFoldDB" id="A0A383RDU3"/>
<accession>A0A383RDU3</accession>
<evidence type="ECO:0000256" key="1">
    <source>
        <dbReference type="ARBA" id="ARBA00004635"/>
    </source>
</evidence>
<evidence type="ECO:0000256" key="2">
    <source>
        <dbReference type="ARBA" id="ARBA00007886"/>
    </source>
</evidence>
<feature type="domain" description="Spore germination GerAC-like C-terminal" evidence="8">
    <location>
        <begin position="199"/>
        <end position="353"/>
    </location>
</feature>
<dbReference type="GO" id="GO:0016020">
    <property type="term" value="C:membrane"/>
    <property type="evidence" value="ECO:0007669"/>
    <property type="project" value="UniProtKB-SubCell"/>
</dbReference>
<dbReference type="GO" id="GO:0009847">
    <property type="term" value="P:spore germination"/>
    <property type="evidence" value="ECO:0007669"/>
    <property type="project" value="InterPro"/>
</dbReference>
<evidence type="ECO:0000313" key="10">
    <source>
        <dbReference type="EMBL" id="SYX85267.1"/>
    </source>
</evidence>
<keyword evidence="3" id="KW-0309">Germination</keyword>
<reference evidence="11" key="1">
    <citation type="submission" date="2018-08" db="EMBL/GenBank/DDBJ databases">
        <authorList>
            <person name="Chevrot R."/>
        </authorList>
    </citation>
    <scope>NUCLEOTIDE SEQUENCE [LARGE SCALE GENOMIC DNA]</scope>
</reference>
<dbReference type="EMBL" id="LS992241">
    <property type="protein sequence ID" value="SYX85267.1"/>
    <property type="molecule type" value="Genomic_DNA"/>
</dbReference>
<name>A0A383RDU3_PAEAL</name>
<keyword evidence="5" id="KW-0472">Membrane</keyword>
<gene>
    <name evidence="10" type="ORF">PBLR_13689</name>
</gene>
<evidence type="ECO:0000313" key="11">
    <source>
        <dbReference type="Proteomes" id="UP000304148"/>
    </source>
</evidence>
<keyword evidence="6" id="KW-0564">Palmitate</keyword>
<dbReference type="Pfam" id="PF05504">
    <property type="entry name" value="Spore_GerAC"/>
    <property type="match status" value="1"/>
</dbReference>
<dbReference type="InterPro" id="IPR008844">
    <property type="entry name" value="Spore_GerAC-like"/>
</dbReference>
<comment type="similarity">
    <text evidence="2">Belongs to the GerABKC lipoprotein family.</text>
</comment>
<dbReference type="Proteomes" id="UP000304148">
    <property type="component" value="Chromosome"/>
</dbReference>
<evidence type="ECO:0000256" key="4">
    <source>
        <dbReference type="ARBA" id="ARBA00022729"/>
    </source>
</evidence>
<evidence type="ECO:0000256" key="3">
    <source>
        <dbReference type="ARBA" id="ARBA00022544"/>
    </source>
</evidence>
<keyword evidence="7" id="KW-0449">Lipoprotein</keyword>
<evidence type="ECO:0000259" key="9">
    <source>
        <dbReference type="Pfam" id="PF25198"/>
    </source>
</evidence>
<dbReference type="PANTHER" id="PTHR35789">
    <property type="entry name" value="SPORE GERMINATION PROTEIN B3"/>
    <property type="match status" value="1"/>
</dbReference>
<comment type="subcellular location">
    <subcellularLocation>
        <location evidence="1">Membrane</location>
        <topology evidence="1">Lipid-anchor</topology>
    </subcellularLocation>
</comment>
<dbReference type="PROSITE" id="PS51257">
    <property type="entry name" value="PROKAR_LIPOPROTEIN"/>
    <property type="match status" value="1"/>
</dbReference>
<sequence length="359" mass="40634">MKVIPTRKLVLAGIILSTWIATTGCQQKIIVNEAGFIQTITVDTGTKQPYEYGISFPQEANGKKSIIWNTILEAPDFQGAMNHFNLLTQSQLVVGQLRNILFGEEVGKQTVNAIRHLVYDSKFPLTSNLLMVRGKANSILQAPKEELNLPLYQLLMKLHKNKNLTLSSLFNFIRDDLDDGIEPICSIARFDNNNVSIHGMALFRNGNWVATIPEEDVNFMLTMRHNRMTAPLYIAEKHLNTTQPLIIENAQVRREIRVLRTDPNPEVEIVLTIKGATTSSLNELGNNKVGTSTNIAKELQRKYEQVIHFLQENRTDCLGVGMHVRNKIGYPAYKGEEWPERFAKSNIRCTVSFTKINEV</sequence>
<feature type="domain" description="Spore germination protein N-terminal" evidence="9">
    <location>
        <begin position="30"/>
        <end position="186"/>
    </location>
</feature>
<evidence type="ECO:0000256" key="6">
    <source>
        <dbReference type="ARBA" id="ARBA00023139"/>
    </source>
</evidence>
<evidence type="ECO:0000256" key="7">
    <source>
        <dbReference type="ARBA" id="ARBA00023288"/>
    </source>
</evidence>
<dbReference type="InterPro" id="IPR057336">
    <property type="entry name" value="GerAC_N"/>
</dbReference>